<organism evidence="36">
    <name type="scientific">Human immunodeficiency virus type 1</name>
    <name type="common">HIV-1</name>
    <dbReference type="NCBI Taxonomy" id="11676"/>
    <lineage>
        <taxon>Viruses</taxon>
        <taxon>Riboviria</taxon>
        <taxon>Pararnavirae</taxon>
        <taxon>Artverviricota</taxon>
        <taxon>Revtraviricetes</taxon>
        <taxon>Ortervirales</taxon>
        <taxon>Retroviridae</taxon>
        <taxon>Orthoretrovirinae</taxon>
        <taxon>Lentivirus</taxon>
        <taxon>Lentivirus humimdef1</taxon>
    </lineage>
</organism>
<keyword evidence="7 32" id="KW-1168">Fusion of virus membrane with host membrane</keyword>
<dbReference type="GO" id="GO:0019082">
    <property type="term" value="P:viral protein processing"/>
    <property type="evidence" value="ECO:0007669"/>
    <property type="project" value="UniProtKB-UniRule"/>
</dbReference>
<evidence type="ECO:0000256" key="2">
    <source>
        <dbReference type="ARBA" id="ARBA00004433"/>
    </source>
</evidence>
<accession>U6BUD6</accession>
<evidence type="ECO:0000256" key="17">
    <source>
        <dbReference type="ARBA" id="ARBA00022804"/>
    </source>
</evidence>
<feature type="chain" id="PRO_5023254313" description="Transmembrane protein gp41" evidence="32">
    <location>
        <begin position="498"/>
        <end position="849"/>
    </location>
</feature>
<keyword evidence="24 32" id="KW-0175">Coiled coil</keyword>
<keyword evidence="26 32" id="KW-0564">Palmitate</keyword>
<comment type="function">
    <text evidence="32">Surface protein gp120: Attaches the virus to the host lymphoid cell by binding to the primary receptor CD4. This interaction induces a structural rearrangement creating a high affinity binding site for a chemokine coreceptor like CXCR4 and/or CCR5. Acts as a ligand for CD209/DC-SIGN and CLEC4M/DC-SIGNR, which are respectively found on dendritic cells (DCs), and on endothelial cells of liver sinusoids and lymph node sinuses. These interactions allow capture of viral particles at mucosal surfaces by these cells and subsequent transmission to permissive cells. HIV subverts the migration properties of dendritic cells to gain access to CD4+ T-cells in lymph nodes. Virus transmission to permissive T-cells occurs either in trans (without DCs infection, through viral capture and transmission), or in cis (following DCs productive infection, through the usual CD4-gp120 interaction), thereby inducing a robust infection. In trans infection, bound virions remain infectious over days and it is proposed that they are not degraded, but protected in non-lysosomal acidic organelles within the DCs close to the cell membrane thus contributing to the viral infectious potential during DCs' migration from the periphery to the lymphoid tissues. On arrival at lymphoid tissues, intact virions recycle back to DCs' cell surface allowing virus transmission to CD4+ T-cells.</text>
</comment>
<evidence type="ECO:0000256" key="4">
    <source>
        <dbReference type="ARBA" id="ARBA00004563"/>
    </source>
</evidence>
<organismHost>
    <name type="scientific">Homo sapiens</name>
    <name type="common">Human</name>
    <dbReference type="NCBI Taxonomy" id="9606"/>
</organismHost>
<feature type="disulfide bond" evidence="32">
    <location>
        <begin position="215"/>
        <end position="244"/>
    </location>
</feature>
<evidence type="ECO:0000256" key="14">
    <source>
        <dbReference type="ARBA" id="ARBA00022692"/>
    </source>
</evidence>
<sequence length="849" mass="95845">MGIQKNYQQWWIWGILGFWMLMSCNGNGLWVTVYYGVPVWKEAKTTLFCASDAKAHSPEAHNVWATHACVPTDPDPQEISLGNVTENFNMWKNDVVDQMHEDVISLWDQSLKPCVKMTPLCVTLTCTNVTINDTTSSNNNTVKNGIDMKNCSFNTTTELTDKKHKEYALFYRSDIEPLDNNKNETGDYILINCNTSTIAQACPKISFDPIPIHYCAPAGYALLKCKDETFNGTGPCNNVSTVQCTHGIKPVVSTQLLLNGSLAEKEIIISSENLADNAKIIIVHLNESVKINCTRPSNNTRKSIRIGPGQAFYATNDVIGDIRQAHCNISAEKWNKTLEQVREKLKGLFPNKTIKFNQSSGGDPEITMHSFNCRGEFFYCNTSNLFNDTGSNSTNSTIILPCRIRQIINMWQGVGRAMYAPPIKGNITCNSSITGILLTRDGGKDNSTNETETFRPIGGNMRDNWRSELYKYKVVEIKPLGIAPTQAKRRVVEREKRAAGVGAVLFGFLGAAGSTMGAASMALTVQARQLLSGIVQQQSNLLKAIEAQQHMLQLTVWGIKQLQARVLAIERYLKDQQLLGIWGCSGKLICTTAVPWNSSWSNKSETEIWDNMTWMQWDREISNYTDIIYKMLEDSQTQQEKNEKDLLALDSWNTLWNWFNITNWLWYIRIFIMIVGGLIGLRIIFAVLSIVNRVRQGYSPLSLQTPTPHQREPDRLERIEEEGGEQDRDRSIRLVSGFLPLIWDDLRNLCLFSYHRLRDFILIAARAVELLGRSSLRGLQRGWEILKYLGSLVQYWGLELKKSAISLFDTLAIVVAEGTDRIIELAQRIGRAILNIPTRIRQGLETALL</sequence>
<dbReference type="GO" id="GO:0019062">
    <property type="term" value="P:virion attachment to host cell"/>
    <property type="evidence" value="ECO:0007669"/>
    <property type="project" value="UniProtKB-UniRule"/>
</dbReference>
<evidence type="ECO:0000256" key="25">
    <source>
        <dbReference type="ARBA" id="ARBA00023136"/>
    </source>
</evidence>
<dbReference type="GO" id="GO:0005198">
    <property type="term" value="F:structural molecule activity"/>
    <property type="evidence" value="ECO:0007669"/>
    <property type="project" value="UniProtKB-UniRule"/>
</dbReference>
<evidence type="ECO:0000256" key="26">
    <source>
        <dbReference type="ARBA" id="ARBA00023139"/>
    </source>
</evidence>
<keyword evidence="19 32" id="KW-1043">Host membrane</keyword>
<dbReference type="SUPFAM" id="SSF56502">
    <property type="entry name" value="gp120 core"/>
    <property type="match status" value="2"/>
</dbReference>
<evidence type="ECO:0000256" key="5">
    <source>
        <dbReference type="ARBA" id="ARBA00004578"/>
    </source>
</evidence>
<feature type="disulfide bond" evidence="32">
    <location>
        <begin position="584"/>
        <end position="590"/>
    </location>
</feature>
<comment type="domain">
    <text evidence="32 33">The 17 amino acids long immunosuppressive region is present in many retroviral envelope proteins. Synthetic peptides derived from this relatively conserved sequence inhibit immune function in vitro and in vivo.</text>
</comment>
<dbReference type="GO" id="GO:0044175">
    <property type="term" value="C:host cell endosome membrane"/>
    <property type="evidence" value="ECO:0007669"/>
    <property type="project" value="UniProtKB-SubCell"/>
</dbReference>
<evidence type="ECO:0000259" key="35">
    <source>
        <dbReference type="Pfam" id="PF00517"/>
    </source>
</evidence>
<keyword evidence="25 32" id="KW-0472">Membrane</keyword>
<dbReference type="GO" id="GO:0019064">
    <property type="term" value="P:fusion of virus membrane with host plasma membrane"/>
    <property type="evidence" value="ECO:0007669"/>
    <property type="project" value="UniProtKB-UniRule"/>
</dbReference>
<feature type="domain" description="Human immunodeficiency virus 1 envelope glycoprotein Gp120" evidence="34">
    <location>
        <begin position="145"/>
        <end position="497"/>
    </location>
</feature>
<keyword evidence="22 32" id="KW-1133">Transmembrane helix</keyword>
<keyword evidence="20 32" id="KW-0261">Viral envelope protein</keyword>
<evidence type="ECO:0000256" key="9">
    <source>
        <dbReference type="ARBA" id="ARBA00022511"/>
    </source>
</evidence>
<feature type="region of interest" description="Immunosuppression" evidence="32">
    <location>
        <begin position="560"/>
        <end position="578"/>
    </location>
</feature>
<dbReference type="HAMAP" id="MF_04083">
    <property type="entry name" value="HIV_ENV"/>
    <property type="match status" value="1"/>
</dbReference>
<evidence type="ECO:0000256" key="15">
    <source>
        <dbReference type="ARBA" id="ARBA00022703"/>
    </source>
</evidence>
<keyword evidence="31 32" id="KW-1160">Virus entry into host cell</keyword>
<evidence type="ECO:0000256" key="29">
    <source>
        <dbReference type="ARBA" id="ARBA00023280"/>
    </source>
</evidence>
<feature type="transmembrane region" description="Helical" evidence="33">
    <location>
        <begin position="664"/>
        <end position="691"/>
    </location>
</feature>
<evidence type="ECO:0000256" key="19">
    <source>
        <dbReference type="ARBA" id="ARBA00022870"/>
    </source>
</evidence>
<feature type="chain" id="PRO_5023254314" description="Envelope glycoprotein gp160" evidence="32">
    <location>
        <begin position="28"/>
        <end position="849"/>
    </location>
</feature>
<comment type="domain">
    <text evidence="32">The membrane proximal external region (MPER) present in gp41 is a tryptophan-rich region recognized by the antibodies 2F5, Z13, and 4E10. MPER seems to play a role in fusion.</text>
</comment>
<evidence type="ECO:0000256" key="20">
    <source>
        <dbReference type="ARBA" id="ARBA00022879"/>
    </source>
</evidence>
<dbReference type="Pfam" id="PF00517">
    <property type="entry name" value="GP41"/>
    <property type="match status" value="1"/>
</dbReference>
<evidence type="ECO:0000256" key="6">
    <source>
        <dbReference type="ARBA" id="ARBA00004650"/>
    </source>
</evidence>
<comment type="PTM">
    <text evidence="32">Specific enzymatic cleavages in vivo yield mature proteins. Envelope glycoproteins are synthesized as a inactive precursor that is heavily N-glycosylated and processed likely by host cell furin in the Golgi to yield the mature SU and TM proteins. The cleavage site between SU and TM requires the minimal sequence [KR]-X-[KR]-R. About 2 of the 9 disulfide bonds of gp41 are reduced by P4HB/PDI, following binding to CD4 receptor.</text>
</comment>
<evidence type="ECO:0000256" key="31">
    <source>
        <dbReference type="ARBA" id="ARBA00023296"/>
    </source>
</evidence>
<keyword evidence="29 32" id="KW-0899">Viral immunoevasion</keyword>
<evidence type="ECO:0000256" key="23">
    <source>
        <dbReference type="ARBA" id="ARBA00023046"/>
    </source>
</evidence>
<comment type="miscellaneous">
    <text evidence="32">HIV-1 lineages are divided in three main groups, M (for Major), O (for Outlier), and N (for New, or Non-M, Non-O). The vast majority of strains found worldwide belong to the group M. Group O seems to be endemic to and largely confined to Cameroon and neighboring countries in West Central Africa, where these viruses represent a small minority of HIV-1 strains. The group N is represented by a limited number of isolates from Cameroonian persons. The group M is further subdivided in 9 clades or subtypes (A to D, F to H, J and K).</text>
</comment>
<evidence type="ECO:0000259" key="34">
    <source>
        <dbReference type="Pfam" id="PF00516"/>
    </source>
</evidence>
<evidence type="ECO:0000256" key="33">
    <source>
        <dbReference type="RuleBase" id="RU363095"/>
    </source>
</evidence>
<gene>
    <name evidence="32 36" type="primary">env</name>
</gene>
<evidence type="ECO:0000256" key="3">
    <source>
        <dbReference type="ARBA" id="ARBA00004505"/>
    </source>
</evidence>
<feature type="region of interest" description="Fusion peptide" evidence="32">
    <location>
        <begin position="498"/>
        <end position="518"/>
    </location>
</feature>
<evidence type="ECO:0000256" key="12">
    <source>
        <dbReference type="ARBA" id="ARBA00022595"/>
    </source>
</evidence>
<name>U6BUD6_HV1</name>
<dbReference type="FunFam" id="1.10.287.210:FF:000001">
    <property type="entry name" value="Envelope glycoprotein gp160"/>
    <property type="match status" value="1"/>
</dbReference>
<dbReference type="InterPro" id="IPR000777">
    <property type="entry name" value="HIV1_Gp120"/>
</dbReference>
<dbReference type="EMBL" id="KF725998">
    <property type="protein sequence ID" value="AHA39761.1"/>
    <property type="molecule type" value="Genomic_RNA"/>
</dbReference>
<comment type="subcellular location">
    <molecule>Transmembrane protein gp41</molecule>
    <subcellularLocation>
        <location evidence="32">Virion membrane</location>
        <topology evidence="32">Single-pass type I membrane protein</topology>
    </subcellularLocation>
    <subcellularLocation>
        <location evidence="32">Host cell membrane</location>
        <topology evidence="32">Single-pass type I membrane protein</topology>
    </subcellularLocation>
    <subcellularLocation>
        <location evidence="32">Host endosome membrane</location>
        <topology evidence="32">Single-pass type I membrane protein</topology>
    </subcellularLocation>
    <text evidence="32">It is probably concentrated at the site of budding and incorporated into the virions possibly by contacts between the cytoplasmic tail of Env and the N-terminus of Gag.</text>
</comment>
<dbReference type="GO" id="GO:1903908">
    <property type="term" value="P:positive regulation of plasma membrane raft polarization"/>
    <property type="evidence" value="ECO:0007669"/>
    <property type="project" value="UniProtKB-UniRule"/>
</dbReference>
<keyword evidence="28 32" id="KW-0325">Glycoprotein</keyword>
<feature type="short sequence motif" description="Di-leucine internalization motif" evidence="32">
    <location>
        <begin position="848"/>
        <end position="849"/>
    </location>
</feature>
<evidence type="ECO:0000256" key="18">
    <source>
        <dbReference type="ARBA" id="ARBA00022844"/>
    </source>
</evidence>
<keyword evidence="14 32" id="KW-0812">Transmembrane</keyword>
<keyword evidence="21 32" id="KW-1164">Virus endocytosis by host</keyword>
<dbReference type="FunFam" id="2.170.40.20:FF:000004">
    <property type="entry name" value="Envelope glycoprotein gp160"/>
    <property type="match status" value="1"/>
</dbReference>
<comment type="subcellular location">
    <subcellularLocation>
        <location evidence="3">Host cell membrane</location>
        <topology evidence="3">Peripheral membrane protein</topology>
    </subcellularLocation>
    <subcellularLocation>
        <location evidence="1">Host cell membrane</location>
        <topology evidence="1">Single-pass type I membrane protein</topology>
    </subcellularLocation>
    <subcellularLocation>
        <location evidence="2">Host endosome membrane</location>
        <topology evidence="2">Peripheral membrane protein</topology>
    </subcellularLocation>
    <subcellularLocation>
        <location evidence="5">Host endosome membrane</location>
        <topology evidence="5">Single-pass type I membrane protein</topology>
    </subcellularLocation>
    <subcellularLocation>
        <location evidence="6">Virion membrane</location>
        <topology evidence="6">Peripheral membrane protein</topology>
    </subcellularLocation>
    <subcellularLocation>
        <location evidence="4">Virion membrane</location>
        <topology evidence="4">Single-pass type I membrane protein</topology>
    </subcellularLocation>
</comment>
<feature type="coiled-coil region" evidence="32">
    <location>
        <begin position="619"/>
        <end position="653"/>
    </location>
</feature>
<evidence type="ECO:0000256" key="22">
    <source>
        <dbReference type="ARBA" id="ARBA00022989"/>
    </source>
</evidence>
<feature type="domain" description="Retroviral envelope protein GP41-like" evidence="35">
    <location>
        <begin position="516"/>
        <end position="706"/>
    </location>
</feature>
<dbReference type="GO" id="GO:1903911">
    <property type="term" value="P:positive regulation of receptor clustering"/>
    <property type="evidence" value="ECO:0007669"/>
    <property type="project" value="UniProtKB-UniRule"/>
</dbReference>
<keyword evidence="10 32" id="KW-1165">Clathrin-mediated endocytosis of virus by host</keyword>
<dbReference type="GO" id="GO:0055036">
    <property type="term" value="C:virion membrane"/>
    <property type="evidence" value="ECO:0007669"/>
    <property type="project" value="UniProtKB-SubCell"/>
</dbReference>
<comment type="caution">
    <text evidence="32 33">Lacks conserved residue(s) required for the propagation of feature annotation.</text>
</comment>
<dbReference type="InterPro" id="IPR000328">
    <property type="entry name" value="GP41-like"/>
</dbReference>
<comment type="PTM">
    <text evidence="32">Palmitoylation of the transmembrane protein and of Env polyprotein (prior to its proteolytic cleavage) is essential for their association with host cell membrane lipid rafts. Palmitoylation is therefore required for envelope trafficking to classical lipid rafts, but not for viral replication.</text>
</comment>
<feature type="region of interest" description="CD4-binding loop" evidence="32">
    <location>
        <begin position="359"/>
        <end position="369"/>
    </location>
</feature>
<evidence type="ECO:0000256" key="10">
    <source>
        <dbReference type="ARBA" id="ARBA00022570"/>
    </source>
</evidence>
<dbReference type="FunFam" id="2.170.40.20:FF:000003">
    <property type="entry name" value="Envelope glycoprotein gp160"/>
    <property type="match status" value="1"/>
</dbReference>
<comment type="function">
    <text evidence="32">Envelope glycoprotein gp160: Oligomerizes in the host endoplasmic reticulum into predominantly trimers. In a second time, gp160 transits in the host Golgi, where glycosylation is completed. The precursor is then proteolytically cleaved in the trans-Golgi and thereby activated by cellular furin or furin-like proteases to produce gp120 and gp41.</text>
</comment>
<keyword evidence="8 32" id="KW-1170">Fusion of virus membrane with host endosomal membrane</keyword>
<dbReference type="InterPro" id="IPR037527">
    <property type="entry name" value="Gp160"/>
</dbReference>
<feature type="disulfide bond" evidence="32">
    <location>
        <begin position="49"/>
        <end position="69"/>
    </location>
</feature>
<dbReference type="GO" id="GO:0016020">
    <property type="term" value="C:membrane"/>
    <property type="evidence" value="ECO:0007669"/>
    <property type="project" value="UniProtKB-UniRule"/>
</dbReference>
<proteinExistence type="inferred from homology"/>
<feature type="lipid moiety-binding region" description="S-palmitoyl cysteine; by host" evidence="32">
    <location>
        <position position="750"/>
    </location>
</feature>
<dbReference type="Gene3D" id="1.20.5.490">
    <property type="entry name" value="Single helix bin"/>
    <property type="match status" value="1"/>
</dbReference>
<feature type="transmembrane region" description="Helical" evidence="33">
    <location>
        <begin position="12"/>
        <end position="37"/>
    </location>
</feature>
<evidence type="ECO:0000313" key="36">
    <source>
        <dbReference type="EMBL" id="AHA39761.1"/>
    </source>
</evidence>
<dbReference type="PROSITE" id="PS51257">
    <property type="entry name" value="PROKAR_LIPOPROTEIN"/>
    <property type="match status" value="1"/>
</dbReference>
<evidence type="ECO:0000256" key="16">
    <source>
        <dbReference type="ARBA" id="ARBA00022729"/>
    </source>
</evidence>
<evidence type="ECO:0000256" key="24">
    <source>
        <dbReference type="ARBA" id="ARBA00023054"/>
    </source>
</evidence>
<feature type="site" description="Cleavage; by host furin" evidence="32">
    <location>
        <begin position="497"/>
        <end position="498"/>
    </location>
</feature>
<dbReference type="Pfam" id="PF00516">
    <property type="entry name" value="GP120"/>
    <property type="match status" value="2"/>
</dbReference>
<protein>
    <recommendedName>
        <fullName evidence="32">Envelope glycoprotein gp160</fullName>
    </recommendedName>
    <alternativeName>
        <fullName evidence="32">Env polyprotein</fullName>
    </alternativeName>
    <component>
        <recommendedName>
            <fullName evidence="32">Surface protein gp120</fullName>
            <shortName evidence="32">SU</shortName>
        </recommendedName>
        <alternativeName>
            <fullName evidence="32">Glycoprotein 120</fullName>
            <shortName evidence="32">gp120</shortName>
        </alternativeName>
    </component>
    <component>
        <recommendedName>
            <fullName evidence="32">Transmembrane protein gp41</fullName>
            <shortName evidence="32">TM</shortName>
        </recommendedName>
        <alternativeName>
            <fullName evidence="32">Glycoprotein 41</fullName>
            <shortName evidence="32">gp41</shortName>
        </alternativeName>
    </component>
</protein>
<keyword evidence="15 32" id="KW-0053">Apoptosis</keyword>
<dbReference type="GO" id="GO:0019031">
    <property type="term" value="C:viral envelope"/>
    <property type="evidence" value="ECO:0007669"/>
    <property type="project" value="UniProtKB-KW"/>
</dbReference>
<dbReference type="GO" id="GO:0039654">
    <property type="term" value="P:fusion of virus membrane with host endosome membrane"/>
    <property type="evidence" value="ECO:0007669"/>
    <property type="project" value="UniProtKB-UniRule"/>
</dbReference>
<comment type="subunit">
    <text evidence="32">The mature envelope protein (Env) consists of a homotrimer of non-covalently associated gp120-gp41 heterodimers. The resulting complex protrudes from the virus surface as a spike. There seems to be as few as 10 spikes on the average virion. Surface protein gp120 interacts with host CD4, CCR5 and CXCR4. Gp120 also interacts with the C-type lectins CD209/DC-SIGN and CLEC4M/DC-SIGNR (collectively referred to as DC-SIGN(R)). Gp120 and gp41 interact with GalCer. Gp120 interacts with host ITGA4/ITGB7 complex; on CD4+ T-cells, this interaction results in rapid activation of integrin ITGAL/LFA-1, which facilitates efficient cell-to-cell spreading of HIV-1. Gp120 interacts with cell-associated heparan sulfate; this interaction increases virus infectivity on permissive cells and may be involved in infection of CD4- cells.</text>
</comment>
<dbReference type="GO" id="GO:0052031">
    <property type="term" value="P:symbiont-mediated perturbation of host defense response"/>
    <property type="evidence" value="ECO:0007669"/>
    <property type="project" value="UniProtKB-UniRule"/>
</dbReference>
<comment type="miscellaneous">
    <text evidence="32">Inhibitors targeting HIV-1 viral envelope proteins are used as antiretroviral drugs. Attachment of virions to the cell surface via non-specific interactions and CD4 binding can be blocked by inhibitors that include cyanovirin-N, cyclotriazadisulfonamide analogs, PRO 2000, TNX 355 and PRO 542. In addition, BMS 806 can block CD4-induced conformational changes. Env interactions with the coreceptor molecules can be targeted by CCR5 antagonists including SCH-D, maraviroc (UK 427857) and aplaviroc (GW 873140), and the CXCR4 antagonist AMD 070. Fusion of viral and cellular membranes can be inhibited by peptides such as enfuvirtide and tifuvirtide (T 1249). Resistance to inhibitors associated with mutations in Env are observed. Most of the time, single mutations confer only a modest reduction in drug susceptibility. Combination of several mutations is usually required to develop a high-level drug resistance.</text>
</comment>
<keyword evidence="30 32" id="KW-0449">Lipoprotein</keyword>
<evidence type="ECO:0000256" key="27">
    <source>
        <dbReference type="ARBA" id="ARBA00023157"/>
    </source>
</evidence>
<comment type="PTM">
    <text evidence="32">Highly glycosylated by host. The high number of glycan on the protein is reffered to as 'glycan shield' because it contributes to hide protein sequence from adaptive immune system.</text>
</comment>
<reference evidence="36" key="1">
    <citation type="submission" date="2013-10" db="EMBL/GenBank/DDBJ databases">
        <title>Epidemiology of HIV-1 subtypes among men who have sex with men in Cape Town, South Africa.</title>
        <authorList>
            <person name="Rademeyer C."/>
            <person name="Middelkoop K."/>
            <person name="Brown B."/>
            <person name="Cashmore T.J."/>
            <person name="Marais J."/>
            <person name="Scheibe A."/>
            <person name="Bandawe G."/>
            <person name="Myer L."/>
            <person name="Williamson C."/>
            <person name="Bekker L.-G."/>
        </authorList>
    </citation>
    <scope>NUCLEOTIDE SEQUENCE</scope>
    <source>
        <strain evidence="36">MSM280</strain>
    </source>
</reference>
<evidence type="ECO:0000256" key="32">
    <source>
        <dbReference type="HAMAP-Rule" id="MF_04083"/>
    </source>
</evidence>
<feature type="disulfide bond" evidence="32">
    <location>
        <begin position="225"/>
        <end position="236"/>
    </location>
</feature>
<keyword evidence="9 32" id="KW-1032">Host cell membrane</keyword>
<feature type="topological domain" description="Cytoplasmic" evidence="32">
    <location>
        <begin position="692"/>
        <end position="849"/>
    </location>
</feature>
<comment type="subcellular location">
    <molecule>Surface protein gp120</molecule>
    <subcellularLocation>
        <location evidence="32">Virion membrane</location>
        <topology evidence="32">Peripheral membrane protein</topology>
    </subcellularLocation>
    <subcellularLocation>
        <location evidence="32">Host cell membrane</location>
        <topology evidence="32">Peripheral membrane protein</topology>
    </subcellularLocation>
    <subcellularLocation>
        <location evidence="32">Host endosome membrane</location>
        <topology evidence="32">Single-pass type I membrane protein</topology>
    </subcellularLocation>
    <text evidence="32">The surface protein is not anchored to the viral envelope, but associates with the extravirion surface through its binding to TM. It is probably concentrated at the site of budding and incorporated into the virions possibly by contacts between the cytoplasmic tail of Env and the N-terminus of Gag.</text>
</comment>
<dbReference type="GO" id="GO:0075512">
    <property type="term" value="P:clathrin-dependent endocytosis of virus by host cell"/>
    <property type="evidence" value="ECO:0007669"/>
    <property type="project" value="UniProtKB-UniRule"/>
</dbReference>
<dbReference type="Gene3D" id="2.170.40.20">
    <property type="entry name" value="Human immunodeficiency virus 1, Gp160, envelope glycoprotein"/>
    <property type="match status" value="2"/>
</dbReference>
<feature type="domain" description="Human immunodeficiency virus 1 envelope glycoprotein Gp120" evidence="34">
    <location>
        <begin position="29"/>
        <end position="141"/>
    </location>
</feature>
<dbReference type="Gene3D" id="1.10.287.210">
    <property type="match status" value="1"/>
</dbReference>
<dbReference type="InterPro" id="IPR036377">
    <property type="entry name" value="Gp120_core_sf"/>
</dbReference>
<keyword evidence="13 32" id="KW-0165">Cleavage on pair of basic residues</keyword>
<evidence type="ECO:0000256" key="7">
    <source>
        <dbReference type="ARBA" id="ARBA00022506"/>
    </source>
</evidence>
<evidence type="ECO:0000256" key="11">
    <source>
        <dbReference type="ARBA" id="ARBA00022581"/>
    </source>
</evidence>
<keyword evidence="16 32" id="KW-0732">Signal</keyword>
<evidence type="ECO:0000256" key="28">
    <source>
        <dbReference type="ARBA" id="ARBA00023180"/>
    </source>
</evidence>
<keyword evidence="17 32" id="KW-1161">Viral attachment to host cell</keyword>
<evidence type="ECO:0000256" key="21">
    <source>
        <dbReference type="ARBA" id="ARBA00022890"/>
    </source>
</evidence>
<keyword evidence="18 32" id="KW-0946">Virion</keyword>
<dbReference type="GO" id="GO:0020002">
    <property type="term" value="C:host cell plasma membrane"/>
    <property type="evidence" value="ECO:0007669"/>
    <property type="project" value="UniProtKB-SubCell"/>
</dbReference>
<dbReference type="SUPFAM" id="SSF58069">
    <property type="entry name" value="Virus ectodomain"/>
    <property type="match status" value="1"/>
</dbReference>
<evidence type="ECO:0000256" key="1">
    <source>
        <dbReference type="ARBA" id="ARBA00004402"/>
    </source>
</evidence>
<keyword evidence="27 32" id="KW-1015">Disulfide bond</keyword>
<feature type="short sequence motif" description="YXXL motif; contains endocytosis signal" evidence="32">
    <location>
        <begin position="698"/>
        <end position="701"/>
    </location>
</feature>
<dbReference type="CDD" id="cd09909">
    <property type="entry name" value="HIV-1-like_HR1-HR2"/>
    <property type="match status" value="1"/>
</dbReference>
<feature type="transmembrane region" description="Helical" evidence="33">
    <location>
        <begin position="498"/>
        <end position="523"/>
    </location>
</feature>
<keyword evidence="11 32" id="KW-0945">Host-virus interaction</keyword>
<comment type="function">
    <text evidence="32">Transmembrane protein gp41: Acts as a class I viral fusion protein. Under the current model, the protein has at least 3 conformational states: pre-fusion native state, pre-hairpin intermediate state, and post-fusion hairpin state. During fusion of viral and target intracellular membranes, the coiled coil regions (heptad repeats) assume a trimer-of-hairpins structure, positioning the fusion peptide in close proximity to the C-terminal region of the ectodomain. The formation of this structure appears to drive apposition and subsequent fusion of viral and target cell membranes. Complete fusion occurs in host cell endosomes and is dynamin-dependent, however some lipid transfer might occur at the plasma membrane. The virus undergoes clathrin-dependent internalization long before endosomal fusion, thus minimizing the surface exposure of conserved viral epitopes during fusion and reducing the efficacy of inhibitors targeting these epitopes. Membranes fusion leads to delivery of the nucleocapsid into the cytoplasm.</text>
</comment>
<comment type="domain">
    <text evidence="32">The YXXL motif is involved in determining the exact site of viral release at the surface of infected mononuclear cells and promotes endocytosis. YXXL and di-leucine endocytosis motifs interact directly or indirectly with the clathrin adapter complexes, opperate independently, and their activities are not additive.</text>
</comment>
<evidence type="ECO:0000256" key="13">
    <source>
        <dbReference type="ARBA" id="ARBA00022685"/>
    </source>
</evidence>
<comment type="domain">
    <text evidence="32">Some of the most genetically diverse regions of the viral genome are present in Env. They are called variable regions 1 through 5 (V1 through V5). Coreceptor usage of gp120 is determined mainly by the primary structure of the third variable region (V3) in the outer domain of gp120. The sequence of V3 determines which coreceptor, CCR5 and/or CXCR4 (corresponding to R5/macrophage, X4/T cell and R5X4/T cell and macrophage tropism), is used to trigger the fusion potential of the Env complex, and hence which cells the virus can infect. Binding to CCR5 involves a region adjacent in addition to V3.</text>
</comment>
<comment type="domain">
    <text evidence="32">The CD4-binding region is targeted by the antibody b12.</text>
</comment>
<comment type="similarity">
    <text evidence="32">Belongs to the HIV-1 env protein family.</text>
</comment>
<keyword evidence="12 32" id="KW-1162">Viral penetration into host cytoplasm</keyword>
<keyword evidence="23 32" id="KW-1039">Host endosome</keyword>
<feature type="region of interest" description="MPER; binding to GalCer" evidence="32">
    <location>
        <begin position="648"/>
        <end position="669"/>
    </location>
</feature>
<evidence type="ECO:0000256" key="8">
    <source>
        <dbReference type="ARBA" id="ARBA00022510"/>
    </source>
</evidence>
<evidence type="ECO:0000256" key="30">
    <source>
        <dbReference type="ARBA" id="ARBA00023288"/>
    </source>
</evidence>